<protein>
    <submittedName>
        <fullName evidence="2">Uncharacterized protein</fullName>
    </submittedName>
</protein>
<dbReference type="AlphaFoldDB" id="A0A2K3KEG4"/>
<gene>
    <name evidence="2" type="ORF">L195_g062222</name>
</gene>
<reference evidence="2 3" key="2">
    <citation type="journal article" date="2017" name="Front. Plant Sci.">
        <title>Gene Classification and Mining of Molecular Markers Useful in Red Clover (Trifolium pratense) Breeding.</title>
        <authorList>
            <person name="Istvanek J."/>
            <person name="Dluhosova J."/>
            <person name="Dluhos P."/>
            <person name="Patkova L."/>
            <person name="Nedelnik J."/>
            <person name="Repkova J."/>
        </authorList>
    </citation>
    <scope>NUCLEOTIDE SEQUENCE [LARGE SCALE GENOMIC DNA]</scope>
    <source>
        <strain evidence="3">cv. Tatra</strain>
        <tissue evidence="2">Young leaves</tissue>
    </source>
</reference>
<evidence type="ECO:0000256" key="1">
    <source>
        <dbReference type="SAM" id="MobiDB-lite"/>
    </source>
</evidence>
<dbReference type="Proteomes" id="UP000236291">
    <property type="component" value="Unassembled WGS sequence"/>
</dbReference>
<evidence type="ECO:0000313" key="3">
    <source>
        <dbReference type="Proteomes" id="UP000236291"/>
    </source>
</evidence>
<evidence type="ECO:0000313" key="2">
    <source>
        <dbReference type="EMBL" id="PNX64653.1"/>
    </source>
</evidence>
<sequence>GGIDLGKSKSRKRFVENHGNEGRTIREDDSGNRRRWRSNRNNKDGERREGSISREQDEVRNGLDF</sequence>
<name>A0A2K3KEG4_TRIPR</name>
<organism evidence="2 3">
    <name type="scientific">Trifolium pratense</name>
    <name type="common">Red clover</name>
    <dbReference type="NCBI Taxonomy" id="57577"/>
    <lineage>
        <taxon>Eukaryota</taxon>
        <taxon>Viridiplantae</taxon>
        <taxon>Streptophyta</taxon>
        <taxon>Embryophyta</taxon>
        <taxon>Tracheophyta</taxon>
        <taxon>Spermatophyta</taxon>
        <taxon>Magnoliopsida</taxon>
        <taxon>eudicotyledons</taxon>
        <taxon>Gunneridae</taxon>
        <taxon>Pentapetalae</taxon>
        <taxon>rosids</taxon>
        <taxon>fabids</taxon>
        <taxon>Fabales</taxon>
        <taxon>Fabaceae</taxon>
        <taxon>Papilionoideae</taxon>
        <taxon>50 kb inversion clade</taxon>
        <taxon>NPAAA clade</taxon>
        <taxon>Hologalegina</taxon>
        <taxon>IRL clade</taxon>
        <taxon>Trifolieae</taxon>
        <taxon>Trifolium</taxon>
    </lineage>
</organism>
<feature type="non-terminal residue" evidence="2">
    <location>
        <position position="1"/>
    </location>
</feature>
<accession>A0A2K3KEG4</accession>
<proteinExistence type="predicted"/>
<comment type="caution">
    <text evidence="2">The sequence shown here is derived from an EMBL/GenBank/DDBJ whole genome shotgun (WGS) entry which is preliminary data.</text>
</comment>
<feature type="region of interest" description="Disordered" evidence="1">
    <location>
        <begin position="1"/>
        <end position="65"/>
    </location>
</feature>
<dbReference type="EMBL" id="ASHM01168811">
    <property type="protein sequence ID" value="PNX64653.1"/>
    <property type="molecule type" value="Genomic_DNA"/>
</dbReference>
<feature type="compositionally biased region" description="Basic and acidic residues" evidence="1">
    <location>
        <begin position="41"/>
        <end position="65"/>
    </location>
</feature>
<reference evidence="2 3" key="1">
    <citation type="journal article" date="2014" name="Am. J. Bot.">
        <title>Genome assembly and annotation for red clover (Trifolium pratense; Fabaceae).</title>
        <authorList>
            <person name="Istvanek J."/>
            <person name="Jaros M."/>
            <person name="Krenek A."/>
            <person name="Repkova J."/>
        </authorList>
    </citation>
    <scope>NUCLEOTIDE SEQUENCE [LARGE SCALE GENOMIC DNA]</scope>
    <source>
        <strain evidence="3">cv. Tatra</strain>
        <tissue evidence="2">Young leaves</tissue>
    </source>
</reference>
<feature type="compositionally biased region" description="Basic and acidic residues" evidence="1">
    <location>
        <begin position="13"/>
        <end position="32"/>
    </location>
</feature>